<dbReference type="PANTHER" id="PTHR32439">
    <property type="entry name" value="FERREDOXIN--NITRITE REDUCTASE, CHLOROPLASTIC"/>
    <property type="match status" value="1"/>
</dbReference>
<dbReference type="Pfam" id="PF01077">
    <property type="entry name" value="NIR_SIR"/>
    <property type="match status" value="2"/>
</dbReference>
<keyword evidence="5 11" id="KW-0560">Oxidoreductase</keyword>
<feature type="domain" description="Nitrite/sulphite reductase 4Fe-4S" evidence="9">
    <location>
        <begin position="392"/>
        <end position="501"/>
    </location>
</feature>
<feature type="region of interest" description="Disordered" evidence="8">
    <location>
        <begin position="508"/>
        <end position="529"/>
    </location>
</feature>
<sequence length="529" mass="58482">MVDAAQRTTGKLNKFEKFKAEKDGLAVKSELAEFAQLGWESVDETDLTHRLKWLGIFFRPVTPGKFMLRLRMPNGILSGQKMKVLAEIVQRYGEDGSADVTTRQNLQLRGIRLEDIPDIFERFEAVGLSSIQSGMDNVRNITGSPVAGIDADELIDTRGLVKKLQDMITDRGEGNPEFTNLPRKFNIAVEGGRDNAVHAEINDIAFVPAYREGKLGFNVLVGGFFSARRCEAAVPLNAWVEPNDDVVALSRAILEVYRDNGLRVNRQKARLMWLIDEWGMDTFRAEVEKAYGKPLLSAAAEDEIDWDKRDHVGVYPQQQPGLSYVGFHVPVGRLTAQDMFDFARIADVYGDGEIRLTVEQNIIIPYIPDTRLDLLMAEPLLQKFSTSPTPLVRSLVSCTGAQFCNFALVETKQRALAIARQLDATLHLPQPVRIHWTGCPNSCGQPQVADIGLMGTKVRKDGKPAEGVDIYMGGKVGKDAQLGTCVQKGVPCDELPAVLTGLLTEHFGAQPASQGDPEHNGHLQMTVDE</sequence>
<name>A0A4Q7EAV0_9CYAN</name>
<dbReference type="EMBL" id="QVFV01000002">
    <property type="protein sequence ID" value="RZM79673.1"/>
    <property type="molecule type" value="Genomic_DNA"/>
</dbReference>
<feature type="domain" description="Nitrite/sulphite reductase 4Fe-4S" evidence="9">
    <location>
        <begin position="135"/>
        <end position="294"/>
    </location>
</feature>
<dbReference type="EC" id="1.7.7.1" evidence="11"/>
<dbReference type="InterPro" id="IPR006067">
    <property type="entry name" value="NO2/SO3_Rdtase_4Fe4S_dom"/>
</dbReference>
<dbReference type="GO" id="GO:0046872">
    <property type="term" value="F:metal ion binding"/>
    <property type="evidence" value="ECO:0007669"/>
    <property type="project" value="UniProtKB-KW"/>
</dbReference>
<dbReference type="SUPFAM" id="SSF55124">
    <property type="entry name" value="Nitrite/Sulfite reductase N-terminal domain-like"/>
    <property type="match status" value="2"/>
</dbReference>
<dbReference type="Pfam" id="PF03460">
    <property type="entry name" value="NIR_SIR_ferr"/>
    <property type="match status" value="2"/>
</dbReference>
<comment type="similarity">
    <text evidence="1">Belongs to the nitrite and sulfite reductase 4Fe-4S domain family.</text>
</comment>
<dbReference type="SUPFAM" id="SSF56014">
    <property type="entry name" value="Nitrite and sulphite reductase 4Fe-4S domain-like"/>
    <property type="match status" value="2"/>
</dbReference>
<dbReference type="Gene3D" id="3.90.480.20">
    <property type="match status" value="1"/>
</dbReference>
<dbReference type="RefSeq" id="WP_044151265.1">
    <property type="nucleotide sequence ID" value="NZ_QVFV01000002.1"/>
</dbReference>
<protein>
    <submittedName>
        <fullName evidence="11">Ferredoxin--nitrite reductase</fullName>
        <ecNumber evidence="11">1.7.7.1</ecNumber>
    </submittedName>
</protein>
<evidence type="ECO:0000259" key="9">
    <source>
        <dbReference type="Pfam" id="PF01077"/>
    </source>
</evidence>
<dbReference type="GO" id="GO:0048307">
    <property type="term" value="F:ferredoxin-nitrite reductase activity"/>
    <property type="evidence" value="ECO:0007669"/>
    <property type="project" value="UniProtKB-EC"/>
</dbReference>
<feature type="domain" description="Nitrite/Sulfite reductase ferredoxin-like" evidence="10">
    <location>
        <begin position="64"/>
        <end position="125"/>
    </location>
</feature>
<feature type="domain" description="Nitrite/Sulfite reductase ferredoxin-like" evidence="10">
    <location>
        <begin position="315"/>
        <end position="379"/>
    </location>
</feature>
<dbReference type="InterPro" id="IPR006066">
    <property type="entry name" value="NO2/SO3_Rdtase_FeS/sirohaem_BS"/>
</dbReference>
<dbReference type="PANTHER" id="PTHR32439:SF0">
    <property type="entry name" value="FERREDOXIN--NITRITE REDUCTASE, CHLOROPLASTIC"/>
    <property type="match status" value="1"/>
</dbReference>
<evidence type="ECO:0000259" key="10">
    <source>
        <dbReference type="Pfam" id="PF03460"/>
    </source>
</evidence>
<evidence type="ECO:0000256" key="6">
    <source>
        <dbReference type="ARBA" id="ARBA00023004"/>
    </source>
</evidence>
<evidence type="ECO:0000256" key="3">
    <source>
        <dbReference type="ARBA" id="ARBA00022617"/>
    </source>
</evidence>
<evidence type="ECO:0000256" key="1">
    <source>
        <dbReference type="ARBA" id="ARBA00010429"/>
    </source>
</evidence>
<dbReference type="InterPro" id="IPR045854">
    <property type="entry name" value="NO2/SO3_Rdtase_4Fe4S_sf"/>
</dbReference>
<evidence type="ECO:0000313" key="11">
    <source>
        <dbReference type="EMBL" id="RZM79673.1"/>
    </source>
</evidence>
<gene>
    <name evidence="11" type="ORF">DYY88_13300</name>
</gene>
<evidence type="ECO:0000256" key="7">
    <source>
        <dbReference type="ARBA" id="ARBA00023014"/>
    </source>
</evidence>
<dbReference type="NCBIfam" id="TIGR02435">
    <property type="entry name" value="CobG"/>
    <property type="match status" value="1"/>
</dbReference>
<proteinExistence type="inferred from homology"/>
<keyword evidence="7" id="KW-0411">Iron-sulfur</keyword>
<dbReference type="InterPro" id="IPR012798">
    <property type="entry name" value="Cbl_synth_CobG-like"/>
</dbReference>
<accession>A0A4Q7EAV0</accession>
<keyword evidence="12" id="KW-1185">Reference proteome</keyword>
<evidence type="ECO:0000256" key="2">
    <source>
        <dbReference type="ARBA" id="ARBA00022485"/>
    </source>
</evidence>
<evidence type="ECO:0000313" key="12">
    <source>
        <dbReference type="Proteomes" id="UP000292459"/>
    </source>
</evidence>
<keyword evidence="4" id="KW-0479">Metal-binding</keyword>
<evidence type="ECO:0000256" key="8">
    <source>
        <dbReference type="SAM" id="MobiDB-lite"/>
    </source>
</evidence>
<dbReference type="InterPro" id="IPR005117">
    <property type="entry name" value="NiRdtase/SiRdtase_haem-b_fer"/>
</dbReference>
<dbReference type="AlphaFoldDB" id="A0A4Q7EAV0"/>
<dbReference type="PRINTS" id="PR00397">
    <property type="entry name" value="SIROHAEM"/>
</dbReference>
<evidence type="ECO:0000256" key="5">
    <source>
        <dbReference type="ARBA" id="ARBA00023002"/>
    </source>
</evidence>
<dbReference type="NCBIfam" id="NF007125">
    <property type="entry name" value="PRK09566.1"/>
    <property type="match status" value="1"/>
</dbReference>
<keyword evidence="6" id="KW-0408">Iron</keyword>
<keyword evidence="2" id="KW-0004">4Fe-4S</keyword>
<evidence type="ECO:0000256" key="4">
    <source>
        <dbReference type="ARBA" id="ARBA00022723"/>
    </source>
</evidence>
<dbReference type="OrthoDB" id="9803707at2"/>
<dbReference type="Proteomes" id="UP000292459">
    <property type="component" value="Unassembled WGS sequence"/>
</dbReference>
<dbReference type="GO" id="GO:0020037">
    <property type="term" value="F:heme binding"/>
    <property type="evidence" value="ECO:0007669"/>
    <property type="project" value="InterPro"/>
</dbReference>
<dbReference type="InterPro" id="IPR036136">
    <property type="entry name" value="Nit/Sulf_reduc_fer-like_dom_sf"/>
</dbReference>
<organism evidence="11 12">
    <name type="scientific">Leptolyngbya iicbica LK</name>
    <dbReference type="NCBI Taxonomy" id="2294035"/>
    <lineage>
        <taxon>Bacteria</taxon>
        <taxon>Bacillati</taxon>
        <taxon>Cyanobacteriota</taxon>
        <taxon>Cyanophyceae</taxon>
        <taxon>Leptolyngbyales</taxon>
        <taxon>Leptolyngbyaceae</taxon>
        <taxon>Leptolyngbya group</taxon>
        <taxon>Leptolyngbya</taxon>
        <taxon>Leptolyngbya iicbica</taxon>
    </lineage>
</organism>
<comment type="caution">
    <text evidence="11">The sequence shown here is derived from an EMBL/GenBank/DDBJ whole genome shotgun (WGS) entry which is preliminary data.</text>
</comment>
<dbReference type="GO" id="GO:0051539">
    <property type="term" value="F:4 iron, 4 sulfur cluster binding"/>
    <property type="evidence" value="ECO:0007669"/>
    <property type="project" value="UniProtKB-KW"/>
</dbReference>
<dbReference type="Gene3D" id="3.30.413.10">
    <property type="entry name" value="Sulfite Reductase Hemoprotein, domain 1"/>
    <property type="match status" value="2"/>
</dbReference>
<dbReference type="PROSITE" id="PS00365">
    <property type="entry name" value="NIR_SIR"/>
    <property type="match status" value="1"/>
</dbReference>
<dbReference type="InterPro" id="IPR051329">
    <property type="entry name" value="NIR_SIR_4Fe-4S"/>
</dbReference>
<keyword evidence="3" id="KW-0349">Heme</keyword>
<reference evidence="11 12" key="1">
    <citation type="submission" date="2018-11" db="EMBL/GenBank/DDBJ databases">
        <title>Whole genome sequencing of an environmental sample.</title>
        <authorList>
            <person name="Sarangi A.N."/>
            <person name="Singh D."/>
            <person name="Tripathy S."/>
        </authorList>
    </citation>
    <scope>NUCLEOTIDE SEQUENCE [LARGE SCALE GENOMIC DNA]</scope>
    <source>
        <strain evidence="11 12">Lakshadweep</strain>
    </source>
</reference>